<evidence type="ECO:0000256" key="7">
    <source>
        <dbReference type="ARBA" id="ARBA00023242"/>
    </source>
</evidence>
<dbReference type="GO" id="GO:0005640">
    <property type="term" value="C:nuclear outer membrane"/>
    <property type="evidence" value="ECO:0007669"/>
    <property type="project" value="TreeGrafter"/>
</dbReference>
<dbReference type="GO" id="GO:0051015">
    <property type="term" value="F:actin filament binding"/>
    <property type="evidence" value="ECO:0007669"/>
    <property type="project" value="TreeGrafter"/>
</dbReference>
<feature type="compositionally biased region" description="Polar residues" evidence="9">
    <location>
        <begin position="1035"/>
        <end position="1057"/>
    </location>
</feature>
<dbReference type="EMBL" id="JH816737">
    <property type="protein sequence ID" value="EKC30461.1"/>
    <property type="molecule type" value="Genomic_DNA"/>
</dbReference>
<organism evidence="10">
    <name type="scientific">Magallana gigas</name>
    <name type="common">Pacific oyster</name>
    <name type="synonym">Crassostrea gigas</name>
    <dbReference type="NCBI Taxonomy" id="29159"/>
    <lineage>
        <taxon>Eukaryota</taxon>
        <taxon>Metazoa</taxon>
        <taxon>Spiralia</taxon>
        <taxon>Lophotrochozoa</taxon>
        <taxon>Mollusca</taxon>
        <taxon>Bivalvia</taxon>
        <taxon>Autobranchia</taxon>
        <taxon>Pteriomorphia</taxon>
        <taxon>Ostreida</taxon>
        <taxon>Ostreoidea</taxon>
        <taxon>Ostreidae</taxon>
        <taxon>Magallana</taxon>
    </lineage>
</organism>
<keyword evidence="7" id="KW-0539">Nucleus</keyword>
<keyword evidence="10" id="KW-0418">Kinase</keyword>
<keyword evidence="10" id="KW-0808">Transferase</keyword>
<name>K1R8Z7_MAGGI</name>
<gene>
    <name evidence="10" type="ORF">CGI_10016523</name>
</gene>
<evidence type="ECO:0000313" key="10">
    <source>
        <dbReference type="EMBL" id="EKC30461.1"/>
    </source>
</evidence>
<feature type="compositionally biased region" description="Basic and acidic residues" evidence="9">
    <location>
        <begin position="420"/>
        <end position="433"/>
    </location>
</feature>
<dbReference type="GO" id="GO:0008285">
    <property type="term" value="P:negative regulation of cell population proliferation"/>
    <property type="evidence" value="ECO:0007669"/>
    <property type="project" value="TreeGrafter"/>
</dbReference>
<dbReference type="PROSITE" id="PS51049">
    <property type="entry name" value="KASH"/>
    <property type="match status" value="1"/>
</dbReference>
<protein>
    <submittedName>
        <fullName evidence="10">A-kinase anchor protein 6</fullName>
    </submittedName>
</protein>
<evidence type="ECO:0000256" key="4">
    <source>
        <dbReference type="ARBA" id="ARBA00022737"/>
    </source>
</evidence>
<dbReference type="CDD" id="cd00176">
    <property type="entry name" value="SPEC"/>
    <property type="match status" value="1"/>
</dbReference>
<evidence type="ECO:0000256" key="8">
    <source>
        <dbReference type="PROSITE-ProRule" id="PRU00385"/>
    </source>
</evidence>
<dbReference type="InterPro" id="IPR052403">
    <property type="entry name" value="LINC-complex_assoc"/>
</dbReference>
<feature type="topological domain" description="Perinuclear space" evidence="8">
    <location>
        <begin position="1083"/>
        <end position="1108"/>
    </location>
</feature>
<comment type="subcellular location">
    <subcellularLocation>
        <location evidence="1">Nucleus membrane</location>
    </subcellularLocation>
</comment>
<comment type="similarity">
    <text evidence="2">Belongs to the nesprin family.</text>
</comment>
<dbReference type="PROSITE" id="PS00018">
    <property type="entry name" value="EF_HAND_1"/>
    <property type="match status" value="1"/>
</dbReference>
<dbReference type="InterPro" id="IPR012315">
    <property type="entry name" value="KASH"/>
</dbReference>
<feature type="region of interest" description="Disordered" evidence="9">
    <location>
        <begin position="469"/>
        <end position="513"/>
    </location>
</feature>
<proteinExistence type="inferred from homology"/>
<dbReference type="KEGG" id="crg:105332119"/>
<dbReference type="AlphaFoldDB" id="K1R8Z7"/>
<evidence type="ECO:0000256" key="5">
    <source>
        <dbReference type="ARBA" id="ARBA00022989"/>
    </source>
</evidence>
<feature type="region of interest" description="Disordered" evidence="9">
    <location>
        <begin position="417"/>
        <end position="453"/>
    </location>
</feature>
<evidence type="ECO:0000256" key="1">
    <source>
        <dbReference type="ARBA" id="ARBA00004126"/>
    </source>
</evidence>
<dbReference type="PANTHER" id="PTHR47535:SF7">
    <property type="entry name" value="CALMIN"/>
    <property type="match status" value="1"/>
</dbReference>
<sequence length="1108" mass="125467">MSFNKEKSYGGTNLLDSPSEAKRRRVVGDDMSVTSTLSSLGDSRSHSPTFSETLDDSFLSTPGNSPATTLKLKEKFRVKYGRTEFISTIEQYLLDKDIIEACQSPDDIEDVDGNKKVSLIEFRQQYRELSQWLTNVQRVAHKSLVSQMLSEKYLAQSNNLDLLNKSLTRRKSFLDYAKQLLHREPNHKQEIDERVSCLNKMWSTLEQDVSGKAMWQNTGTMITDLEMDLKTLRAWLTETDHKLFSMSSDFLKSDDELKECLDEHKILQKDIESKNRNISAVLRLSELLHNDLEESIKHEVFPLQQLALDLQQKWHEIWLESLEVQCRLENALKGGKKNELSPNTYLSGWIPTHFSEENDPGRLNLSSDDSFQTLLPRQADLVESPPYDCFLSSDNSGKDSAVVSEVEIKMSSECSDSDLDMLRRSHQRSETRDIGYSSGTSISPFAVGHTSTESDCDDIKKLIDNVENLVGEKQKSPPRQRKSESPQKKKGPISSCDASSEDSDASLEEFSTASDDAEGLYDSVLGGLEYNSDVSLPNNLPKLYNTAKLRQNGKKKKDRPWSAIQIKESDDDSVTFSRSDTAVEQLRDALDSPTGRNTLPRAGAKRKLYEAEAAYNSESGGSGSDDYATAHSEFIVSEEDENMASTASFSEPTWDNYHQVYTSLGEEEEQPLTWRPLEEDFEFDEDIPQYSATNVPLSEKKKVSRPKLVSQGSRPGYDSDSDLEDLNCFIEDSIGQLKIADHYLKKKSKEFIGTGVEINTNKYNEIIATCETNIACLKNVLQHLNEDFTEEEIDKMKDILTQWERLHAFAKERQSESSELSMMNKCLEEMEAELSSCDEGIKAFKSLRDVEHSLISTKQKLEGLPYIEHKITGLHKMCSGFQLDHPAINLLSFSQKVNKAGSQLTRTKDILTKQLSELETVFQIWSDYSEKRNTLEELLSSEFDMDLMMANMQREDATQYLNSVNESLQKYEETCGQLQILRGRLMQFADEHTKVDITNETADIQDRMLEAQRQYRTLLWSINQGSIATPEKMKTQQSDLASNSTAAATGQNRTPSRSWYRSGYVKAAGAFVMFGIAYLVDPDAIKRLGDLTVTLAPELRYVNGPPPI</sequence>
<feature type="region of interest" description="Disordered" evidence="9">
    <location>
        <begin position="1031"/>
        <end position="1057"/>
    </location>
</feature>
<dbReference type="GO" id="GO:0034993">
    <property type="term" value="C:meiotic nuclear membrane microtubule tethering complex"/>
    <property type="evidence" value="ECO:0007669"/>
    <property type="project" value="TreeGrafter"/>
</dbReference>
<dbReference type="InterPro" id="IPR018247">
    <property type="entry name" value="EF_Hand_1_Ca_BS"/>
</dbReference>
<feature type="compositionally biased region" description="Basic and acidic residues" evidence="9">
    <location>
        <begin position="469"/>
        <end position="487"/>
    </location>
</feature>
<dbReference type="HOGENOM" id="CLU_282171_0_0_1"/>
<feature type="topological domain" description="Cytoplasmic" evidence="8">
    <location>
        <begin position="1"/>
        <end position="1061"/>
    </location>
</feature>
<keyword evidence="4" id="KW-0677">Repeat</keyword>
<reference evidence="10" key="1">
    <citation type="journal article" date="2012" name="Nature">
        <title>The oyster genome reveals stress adaptation and complexity of shell formation.</title>
        <authorList>
            <person name="Zhang G."/>
            <person name="Fang X."/>
            <person name="Guo X."/>
            <person name="Li L."/>
            <person name="Luo R."/>
            <person name="Xu F."/>
            <person name="Yang P."/>
            <person name="Zhang L."/>
            <person name="Wang X."/>
            <person name="Qi H."/>
            <person name="Xiong Z."/>
            <person name="Que H."/>
            <person name="Xie Y."/>
            <person name="Holland P.W."/>
            <person name="Paps J."/>
            <person name="Zhu Y."/>
            <person name="Wu F."/>
            <person name="Chen Y."/>
            <person name="Wang J."/>
            <person name="Peng C."/>
            <person name="Meng J."/>
            <person name="Yang L."/>
            <person name="Liu J."/>
            <person name="Wen B."/>
            <person name="Zhang N."/>
            <person name="Huang Z."/>
            <person name="Zhu Q."/>
            <person name="Feng Y."/>
            <person name="Mount A."/>
            <person name="Hedgecock D."/>
            <person name="Xu Z."/>
            <person name="Liu Y."/>
            <person name="Domazet-Loso T."/>
            <person name="Du Y."/>
            <person name="Sun X."/>
            <person name="Zhang S."/>
            <person name="Liu B."/>
            <person name="Cheng P."/>
            <person name="Jiang X."/>
            <person name="Li J."/>
            <person name="Fan D."/>
            <person name="Wang W."/>
            <person name="Fu W."/>
            <person name="Wang T."/>
            <person name="Wang B."/>
            <person name="Zhang J."/>
            <person name="Peng Z."/>
            <person name="Li Y."/>
            <person name="Li N."/>
            <person name="Wang J."/>
            <person name="Chen M."/>
            <person name="He Y."/>
            <person name="Tan F."/>
            <person name="Song X."/>
            <person name="Zheng Q."/>
            <person name="Huang R."/>
            <person name="Yang H."/>
            <person name="Du X."/>
            <person name="Chen L."/>
            <person name="Yang M."/>
            <person name="Gaffney P.M."/>
            <person name="Wang S."/>
            <person name="Luo L."/>
            <person name="She Z."/>
            <person name="Ming Y."/>
            <person name="Huang W."/>
            <person name="Zhang S."/>
            <person name="Huang B."/>
            <person name="Zhang Y."/>
            <person name="Qu T."/>
            <person name="Ni P."/>
            <person name="Miao G."/>
            <person name="Wang J."/>
            <person name="Wang Q."/>
            <person name="Steinberg C.E."/>
            <person name="Wang H."/>
            <person name="Li N."/>
            <person name="Qian L."/>
            <person name="Zhang G."/>
            <person name="Li Y."/>
            <person name="Yang H."/>
            <person name="Liu X."/>
            <person name="Wang J."/>
            <person name="Yin Y."/>
            <person name="Wang J."/>
        </authorList>
    </citation>
    <scope>NUCLEOTIDE SEQUENCE [LARGE SCALE GENOMIC DNA]</scope>
    <source>
        <strain evidence="10">05x7-T-G4-1.051#20</strain>
    </source>
</reference>
<evidence type="ECO:0000256" key="3">
    <source>
        <dbReference type="ARBA" id="ARBA00022692"/>
    </source>
</evidence>
<feature type="compositionally biased region" description="Polar residues" evidence="9">
    <location>
        <begin position="437"/>
        <end position="453"/>
    </location>
</feature>
<dbReference type="OrthoDB" id="10041151at2759"/>
<accession>K1R8Z7</accession>
<feature type="region of interest" description="Disordered" evidence="9">
    <location>
        <begin position="551"/>
        <end position="577"/>
    </location>
</feature>
<evidence type="ECO:0000256" key="9">
    <source>
        <dbReference type="SAM" id="MobiDB-lite"/>
    </source>
</evidence>
<evidence type="ECO:0000256" key="6">
    <source>
        <dbReference type="ARBA" id="ARBA00023136"/>
    </source>
</evidence>
<dbReference type="SUPFAM" id="SSF46966">
    <property type="entry name" value="Spectrin repeat"/>
    <property type="match status" value="1"/>
</dbReference>
<keyword evidence="3 8" id="KW-0812">Transmembrane</keyword>
<dbReference type="GO" id="GO:0007097">
    <property type="term" value="P:nuclear migration"/>
    <property type="evidence" value="ECO:0007669"/>
    <property type="project" value="TreeGrafter"/>
</dbReference>
<dbReference type="InterPro" id="IPR018159">
    <property type="entry name" value="Spectrin/alpha-actinin"/>
</dbReference>
<feature type="region of interest" description="Disordered" evidence="9">
    <location>
        <begin position="1"/>
        <end position="28"/>
    </location>
</feature>
<evidence type="ECO:0000256" key="2">
    <source>
        <dbReference type="ARBA" id="ARBA00008619"/>
    </source>
</evidence>
<keyword evidence="5" id="KW-1133">Transmembrane helix</keyword>
<dbReference type="GO" id="GO:0005737">
    <property type="term" value="C:cytoplasm"/>
    <property type="evidence" value="ECO:0007669"/>
    <property type="project" value="TreeGrafter"/>
</dbReference>
<dbReference type="GO" id="GO:0016301">
    <property type="term" value="F:kinase activity"/>
    <property type="evidence" value="ECO:0007669"/>
    <property type="project" value="UniProtKB-KW"/>
</dbReference>
<dbReference type="PANTHER" id="PTHR47535">
    <property type="entry name" value="MUSCLE-SPECIFIC PROTEIN 300 KDA, ISOFORM G"/>
    <property type="match status" value="1"/>
</dbReference>
<dbReference type="InParanoid" id="K1R8Z7"/>
<keyword evidence="6 8" id="KW-0472">Membrane</keyword>
<dbReference type="Gene3D" id="1.20.58.60">
    <property type="match status" value="1"/>
</dbReference>